<comment type="cofactor">
    <cofactor evidence="18">
        <name>heme</name>
        <dbReference type="ChEBI" id="CHEBI:30413"/>
    </cofactor>
    <text evidence="18">Binds 2 heme groups non-covalently.</text>
</comment>
<keyword evidence="8 18" id="KW-0479">Metal-binding</keyword>
<gene>
    <name evidence="22" type="primary">CYTB</name>
</gene>
<feature type="binding site" description="axial binding residue" evidence="18">
    <location>
        <position position="197"/>
    </location>
    <ligand>
        <name>heme b</name>
        <dbReference type="ChEBI" id="CHEBI:60344"/>
        <label>b566</label>
    </ligand>
    <ligandPart>
        <name>Fe</name>
        <dbReference type="ChEBI" id="CHEBI:18248"/>
    </ligandPart>
</feature>
<comment type="cofactor">
    <cofactor evidence="19">
        <name>heme b</name>
        <dbReference type="ChEBI" id="CHEBI:60344"/>
    </cofactor>
    <text evidence="19">Binds 2 heme groups non-covalently.</text>
</comment>
<dbReference type="GO" id="GO:0005743">
    <property type="term" value="C:mitochondrial inner membrane"/>
    <property type="evidence" value="ECO:0007669"/>
    <property type="project" value="UniProtKB-SubCell"/>
</dbReference>
<dbReference type="SUPFAM" id="SSF81648">
    <property type="entry name" value="a domain/subunit of cytochrome bc1 complex (Ubiquinol-cytochrome c reductase)"/>
    <property type="match status" value="1"/>
</dbReference>
<accession>A0A872PJE4</accession>
<evidence type="ECO:0000256" key="5">
    <source>
        <dbReference type="ARBA" id="ARBA00022617"/>
    </source>
</evidence>
<feature type="binding site" description="axial binding residue" evidence="18">
    <location>
        <position position="183"/>
    </location>
    <ligand>
        <name>heme b</name>
        <dbReference type="ChEBI" id="CHEBI:60344"/>
        <label>b562</label>
    </ligand>
    <ligandPart>
        <name>Fe</name>
        <dbReference type="ChEBI" id="CHEBI:18248"/>
    </ligandPart>
</feature>
<keyword evidence="9" id="KW-0999">Mitochondrion inner membrane</keyword>
<dbReference type="EMBL" id="MT232845">
    <property type="protein sequence ID" value="QOX09671.1"/>
    <property type="molecule type" value="Genomic_DNA"/>
</dbReference>
<evidence type="ECO:0000256" key="4">
    <source>
        <dbReference type="ARBA" id="ARBA00022448"/>
    </source>
</evidence>
<dbReference type="CDD" id="cd00284">
    <property type="entry name" value="Cytochrome_b_N"/>
    <property type="match status" value="1"/>
</dbReference>
<dbReference type="FunFam" id="1.20.810.10:FF:000002">
    <property type="entry name" value="Cytochrome b"/>
    <property type="match status" value="1"/>
</dbReference>
<feature type="domain" description="Cytochrome b/b6 C-terminal region profile" evidence="21">
    <location>
        <begin position="211"/>
        <end position="379"/>
    </location>
</feature>
<dbReference type="InterPro" id="IPR027387">
    <property type="entry name" value="Cytb/b6-like_sf"/>
</dbReference>
<dbReference type="PROSITE" id="PS51003">
    <property type="entry name" value="CYTB_CTER"/>
    <property type="match status" value="1"/>
</dbReference>
<dbReference type="SUPFAM" id="SSF81342">
    <property type="entry name" value="Transmembrane di-heme cytochromes"/>
    <property type="match status" value="1"/>
</dbReference>
<feature type="transmembrane region" description="Helical" evidence="19">
    <location>
        <begin position="179"/>
        <end position="200"/>
    </location>
</feature>
<evidence type="ECO:0000256" key="19">
    <source>
        <dbReference type="RuleBase" id="RU362117"/>
    </source>
</evidence>
<geneLocation type="mitochondrion" evidence="22"/>
<evidence type="ECO:0000256" key="6">
    <source>
        <dbReference type="ARBA" id="ARBA00022660"/>
    </source>
</evidence>
<keyword evidence="13" id="KW-0830">Ubiquinone</keyword>
<dbReference type="Pfam" id="PF00032">
    <property type="entry name" value="Cytochrom_B_C"/>
    <property type="match status" value="1"/>
</dbReference>
<dbReference type="PANTHER" id="PTHR19271">
    <property type="entry name" value="CYTOCHROME B"/>
    <property type="match status" value="1"/>
</dbReference>
<evidence type="ECO:0000256" key="1">
    <source>
        <dbReference type="ARBA" id="ARBA00002566"/>
    </source>
</evidence>
<protein>
    <recommendedName>
        <fullName evidence="3 19">Cytochrome b</fullName>
    </recommendedName>
</protein>
<evidence type="ECO:0000256" key="7">
    <source>
        <dbReference type="ARBA" id="ARBA00022692"/>
    </source>
</evidence>
<evidence type="ECO:0000256" key="16">
    <source>
        <dbReference type="ARBA" id="ARBA00061233"/>
    </source>
</evidence>
<proteinExistence type="inferred from homology"/>
<dbReference type="PROSITE" id="PS51002">
    <property type="entry name" value="CYTB_NTER"/>
    <property type="match status" value="1"/>
</dbReference>
<evidence type="ECO:0000256" key="3">
    <source>
        <dbReference type="ARBA" id="ARBA00013531"/>
    </source>
</evidence>
<dbReference type="GO" id="GO:0046872">
    <property type="term" value="F:metal ion binding"/>
    <property type="evidence" value="ECO:0007669"/>
    <property type="project" value="UniProtKB-UniRule"/>
</dbReference>
<feature type="transmembrane region" description="Helical" evidence="19">
    <location>
        <begin position="230"/>
        <end position="251"/>
    </location>
</feature>
<evidence type="ECO:0000259" key="21">
    <source>
        <dbReference type="PROSITE" id="PS51003"/>
    </source>
</evidence>
<comment type="subcellular location">
    <subcellularLocation>
        <location evidence="2">Mitochondrion inner membrane</location>
        <topology evidence="2">Multi-pass membrane protein</topology>
    </subcellularLocation>
</comment>
<keyword evidence="15 19" id="KW-0472">Membrane</keyword>
<evidence type="ECO:0000256" key="14">
    <source>
        <dbReference type="ARBA" id="ARBA00023128"/>
    </source>
</evidence>
<evidence type="ECO:0000256" key="2">
    <source>
        <dbReference type="ARBA" id="ARBA00004448"/>
    </source>
</evidence>
<dbReference type="InterPro" id="IPR048259">
    <property type="entry name" value="Cytochrome_b_N_euk/bac"/>
</dbReference>
<evidence type="ECO:0000256" key="18">
    <source>
        <dbReference type="PIRSR" id="PIRSR038885-2"/>
    </source>
</evidence>
<feature type="transmembrane region" description="Helical" evidence="19">
    <location>
        <begin position="78"/>
        <end position="97"/>
    </location>
</feature>
<dbReference type="GO" id="GO:0045275">
    <property type="term" value="C:respiratory chain complex III"/>
    <property type="evidence" value="ECO:0007669"/>
    <property type="project" value="InterPro"/>
</dbReference>
<keyword evidence="7 19" id="KW-0812">Transmembrane</keyword>
<evidence type="ECO:0000256" key="8">
    <source>
        <dbReference type="ARBA" id="ARBA00022723"/>
    </source>
</evidence>
<dbReference type="InterPro" id="IPR016174">
    <property type="entry name" value="Di-haem_cyt_TM"/>
</dbReference>
<sequence length="379" mass="42896">MQSPIRKVHPLLKAINGAFIDLPAPLNFSVWWNFGSLLGLCLVIQFVTGLFLAAHYTAHVDLAFSSVMHISRDVSYGWLLRAIHANGGSWFFICLYLHAGRSIYYGSYLYLHTWNIGVVLLILAMATAFLGYVLPWGQMSFWGATVITNLLSAVPYIGKMLVEWVWGGFALDSATLTRFFALHFLLPFIIASLGIIHMLFLHETGSNNPLGINSDGDKVPFHPYYSFKDLVGFIVVLFLLSMLVLFSPQLLTDPENFIPANPLVTPIHIQPEWYFLFAYAILRSIPNKLGGVVGLAGSIIILFILPFTHSGKFRSMTFYPVNQILFWAYIGIFFVLTWIGSCPVETPYEQIGQVFTAFYFCYFIINPPARWVWDNILDY</sequence>
<feature type="transmembrane region" description="Helical" evidence="19">
    <location>
        <begin position="139"/>
        <end position="158"/>
    </location>
</feature>
<organism evidence="22">
    <name type="scientific">Harpovoluta charcoti</name>
    <dbReference type="NCBI Taxonomy" id="2783712"/>
    <lineage>
        <taxon>Eukaryota</taxon>
        <taxon>Metazoa</taxon>
        <taxon>Spiralia</taxon>
        <taxon>Lophotrochozoa</taxon>
        <taxon>Mollusca</taxon>
        <taxon>Gastropoda</taxon>
        <taxon>Caenogastropoda</taxon>
        <taxon>Neogastropoda</taxon>
        <taxon>Volutoidea</taxon>
        <taxon>Volutidae</taxon>
        <taxon>Harpovoluta</taxon>
    </lineage>
</organism>
<keyword evidence="12 18" id="KW-0408">Iron</keyword>
<dbReference type="GO" id="GO:0016491">
    <property type="term" value="F:oxidoreductase activity"/>
    <property type="evidence" value="ECO:0007669"/>
    <property type="project" value="UniProtKB-UniRule"/>
</dbReference>
<dbReference type="AlphaFoldDB" id="A0A872PJE4"/>
<feature type="binding site" description="axial binding residue" evidence="18">
    <location>
        <position position="84"/>
    </location>
    <ligand>
        <name>heme b</name>
        <dbReference type="ChEBI" id="CHEBI:60344"/>
        <label>b562</label>
    </ligand>
    <ligandPart>
        <name>Fe</name>
        <dbReference type="ChEBI" id="CHEBI:18248"/>
    </ligandPart>
</feature>
<dbReference type="Pfam" id="PF00033">
    <property type="entry name" value="Cytochrome_B"/>
    <property type="match status" value="1"/>
</dbReference>
<feature type="transmembrane region" description="Helical" evidence="19">
    <location>
        <begin position="319"/>
        <end position="339"/>
    </location>
</feature>
<dbReference type="GO" id="GO:0006122">
    <property type="term" value="P:mitochondrial electron transport, ubiquinol to cytochrome c"/>
    <property type="evidence" value="ECO:0007669"/>
    <property type="project" value="TreeGrafter"/>
</dbReference>
<evidence type="ECO:0000256" key="17">
    <source>
        <dbReference type="PIRSR" id="PIRSR038885-1"/>
    </source>
</evidence>
<feature type="binding site" evidence="17">
    <location>
        <position position="202"/>
    </location>
    <ligand>
        <name>a ubiquinone</name>
        <dbReference type="ChEBI" id="CHEBI:16389"/>
    </ligand>
</feature>
<evidence type="ECO:0000256" key="10">
    <source>
        <dbReference type="ARBA" id="ARBA00022982"/>
    </source>
</evidence>
<evidence type="ECO:0000256" key="11">
    <source>
        <dbReference type="ARBA" id="ARBA00022989"/>
    </source>
</evidence>
<dbReference type="InterPro" id="IPR048260">
    <property type="entry name" value="Cytochrome_b_C_euk/bac"/>
</dbReference>
<feature type="binding site" description="axial binding residue" evidence="18">
    <location>
        <position position="98"/>
    </location>
    <ligand>
        <name>heme b</name>
        <dbReference type="ChEBI" id="CHEBI:60344"/>
        <label>b566</label>
    </ligand>
    <ligandPart>
        <name>Fe</name>
        <dbReference type="ChEBI" id="CHEBI:18248"/>
    </ligandPart>
</feature>
<dbReference type="InterPro" id="IPR036150">
    <property type="entry name" value="Cyt_b/b6_C_sf"/>
</dbReference>
<dbReference type="InterPro" id="IPR005797">
    <property type="entry name" value="Cyt_b/b6_N"/>
</dbReference>
<evidence type="ECO:0000256" key="13">
    <source>
        <dbReference type="ARBA" id="ARBA00023075"/>
    </source>
</evidence>
<keyword evidence="6 19" id="KW-0679">Respiratory chain</keyword>
<dbReference type="Gene3D" id="1.20.810.10">
    <property type="entry name" value="Cytochrome Bc1 Complex, Chain C"/>
    <property type="match status" value="1"/>
</dbReference>
<dbReference type="CDD" id="cd00290">
    <property type="entry name" value="cytochrome_b_C"/>
    <property type="match status" value="1"/>
</dbReference>
<reference evidence="22" key="1">
    <citation type="journal article" date="2020" name="Mitochondrial DNA Part B Resour">
        <title>The complete mitochondrial genome of Harpovoluta charcoti (Gastropoda: Neogastropoda: Volutidae).</title>
        <authorList>
            <person name="Harasewych M.G."/>
            <person name="Sei M."/>
            <person name="Uribe J.E."/>
        </authorList>
    </citation>
    <scope>NUCLEOTIDE SEQUENCE</scope>
</reference>
<feature type="domain" description="Cytochrome b/b6 N-terminal region profile" evidence="20">
    <location>
        <begin position="1"/>
        <end position="210"/>
    </location>
</feature>
<feature type="transmembrane region" description="Helical" evidence="19">
    <location>
        <begin position="288"/>
        <end position="307"/>
    </location>
</feature>
<keyword evidence="11 19" id="KW-1133">Transmembrane helix</keyword>
<feature type="transmembrane region" description="Helical" evidence="19">
    <location>
        <begin position="37"/>
        <end position="58"/>
    </location>
</feature>
<evidence type="ECO:0000313" key="22">
    <source>
        <dbReference type="EMBL" id="QOX09671.1"/>
    </source>
</evidence>
<dbReference type="InterPro" id="IPR030689">
    <property type="entry name" value="Cytochrome_b"/>
</dbReference>
<name>A0A872PJE4_9CAEN</name>
<comment type="similarity">
    <text evidence="16 19">Belongs to the cytochrome b family.</text>
</comment>
<evidence type="ECO:0000256" key="15">
    <source>
        <dbReference type="ARBA" id="ARBA00023136"/>
    </source>
</evidence>
<keyword evidence="4 19" id="KW-0813">Transport</keyword>
<evidence type="ECO:0000256" key="12">
    <source>
        <dbReference type="ARBA" id="ARBA00023004"/>
    </source>
</evidence>
<dbReference type="GO" id="GO:0008121">
    <property type="term" value="F:quinol-cytochrome-c reductase activity"/>
    <property type="evidence" value="ECO:0007669"/>
    <property type="project" value="InterPro"/>
</dbReference>
<feature type="transmembrane region" description="Helical" evidence="19">
    <location>
        <begin position="351"/>
        <end position="373"/>
    </location>
</feature>
<evidence type="ECO:0000256" key="9">
    <source>
        <dbReference type="ARBA" id="ARBA00022792"/>
    </source>
</evidence>
<keyword evidence="14 19" id="KW-0496">Mitochondrion</keyword>
<comment type="function">
    <text evidence="1 19">Component of the ubiquinol-cytochrome c reductase complex (complex III or cytochrome b-c1 complex) that is part of the mitochondrial respiratory chain. The b-c1 complex mediates electron transfer from ubiquinol to cytochrome c. Contributes to the generation of a proton gradient across the mitochondrial membrane that is then used for ATP synthesis.</text>
</comment>
<evidence type="ECO:0000259" key="20">
    <source>
        <dbReference type="PROSITE" id="PS51002"/>
    </source>
</evidence>
<dbReference type="PANTHER" id="PTHR19271:SF16">
    <property type="entry name" value="CYTOCHROME B"/>
    <property type="match status" value="1"/>
</dbReference>
<dbReference type="InterPro" id="IPR005798">
    <property type="entry name" value="Cyt_b/b6_C"/>
</dbReference>
<keyword evidence="10 19" id="KW-0249">Electron transport</keyword>
<keyword evidence="5 18" id="KW-0349">Heme</keyword>
<dbReference type="PIRSF" id="PIRSF038885">
    <property type="entry name" value="COB"/>
    <property type="match status" value="1"/>
</dbReference>
<feature type="transmembrane region" description="Helical" evidence="19">
    <location>
        <begin position="109"/>
        <end position="133"/>
    </location>
</feature>